<evidence type="ECO:0000256" key="6">
    <source>
        <dbReference type="ARBA" id="ARBA00023016"/>
    </source>
</evidence>
<gene>
    <name evidence="9" type="ORF">DICPUDRAFT_33913</name>
</gene>
<dbReference type="InterPro" id="IPR016135">
    <property type="entry name" value="UBQ-conjugating_enzyme/RWD"/>
</dbReference>
<dbReference type="SUPFAM" id="SSF54495">
    <property type="entry name" value="UBC-like"/>
    <property type="match status" value="1"/>
</dbReference>
<feature type="region of interest" description="Disordered" evidence="7">
    <location>
        <begin position="142"/>
        <end position="182"/>
    </location>
</feature>
<dbReference type="PANTHER" id="PTHR16301">
    <property type="entry name" value="IMPACT-RELATED"/>
    <property type="match status" value="1"/>
</dbReference>
<dbReference type="InterPro" id="IPR023582">
    <property type="entry name" value="Impact"/>
</dbReference>
<dbReference type="AlphaFoldDB" id="F0ZLS0"/>
<comment type="similarity">
    <text evidence="2">Belongs to the IMPACT family.</text>
</comment>
<feature type="compositionally biased region" description="Low complexity" evidence="7">
    <location>
        <begin position="151"/>
        <end position="175"/>
    </location>
</feature>
<evidence type="ECO:0000313" key="10">
    <source>
        <dbReference type="Proteomes" id="UP000001064"/>
    </source>
</evidence>
<sequence>MNEEQENEILAISSIYIDTFKEIVDDEDDNFEGESKSYQVIITPNISCLKETDSDYGLIIDTDHDYNIYFKFSYPKGYPESEAPHISIKASWLQISDQSILSSHLENFWNPGELIIFQMISWIQENSVQTLLDHYKLNKKSSSSQYHKNQKTNQQKQQQLQLQQQQQQQQNENNKPINNRKVPTIYTGPAVTEKKSKFQAHLAIVKDEEDVRLVLDHLLSYKKIYEATHNMYTYRIELPNGEIDEYCNDDGEDGAGEKMLFTLNKNQSKNVLVVVTRWFGGILLGGRRYFHIVNVTKEILDIQSSNSLNQCSLEYNK</sequence>
<dbReference type="FunCoup" id="F0ZLS0">
    <property type="interactions" value="66"/>
</dbReference>
<keyword evidence="10" id="KW-1185">Reference proteome</keyword>
<evidence type="ECO:0000256" key="2">
    <source>
        <dbReference type="ARBA" id="ARBA00007665"/>
    </source>
</evidence>
<dbReference type="PROSITE" id="PS50908">
    <property type="entry name" value="RWD"/>
    <property type="match status" value="1"/>
</dbReference>
<dbReference type="InterPro" id="IPR001498">
    <property type="entry name" value="Impact_N"/>
</dbReference>
<organism evidence="9 10">
    <name type="scientific">Dictyostelium purpureum</name>
    <name type="common">Slime mold</name>
    <dbReference type="NCBI Taxonomy" id="5786"/>
    <lineage>
        <taxon>Eukaryota</taxon>
        <taxon>Amoebozoa</taxon>
        <taxon>Evosea</taxon>
        <taxon>Eumycetozoa</taxon>
        <taxon>Dictyostelia</taxon>
        <taxon>Dictyosteliales</taxon>
        <taxon>Dictyosteliaceae</taxon>
        <taxon>Dictyostelium</taxon>
    </lineage>
</organism>
<evidence type="ECO:0000313" key="9">
    <source>
        <dbReference type="EMBL" id="EGC35105.1"/>
    </source>
</evidence>
<dbReference type="InterPro" id="IPR036956">
    <property type="entry name" value="Impact_N_sf"/>
</dbReference>
<evidence type="ECO:0000256" key="4">
    <source>
        <dbReference type="ARBA" id="ARBA00022491"/>
    </source>
</evidence>
<dbReference type="VEuPathDB" id="AmoebaDB:DICPUDRAFT_33913"/>
<evidence type="ECO:0000256" key="7">
    <source>
        <dbReference type="SAM" id="MobiDB-lite"/>
    </source>
</evidence>
<dbReference type="InterPro" id="IPR020568">
    <property type="entry name" value="Ribosomal_Su5_D2-typ_SF"/>
</dbReference>
<dbReference type="Pfam" id="PF01205">
    <property type="entry name" value="Impact_N"/>
    <property type="match status" value="1"/>
</dbReference>
<dbReference type="Gene3D" id="3.30.230.30">
    <property type="entry name" value="Impact, N-terminal domain"/>
    <property type="match status" value="1"/>
</dbReference>
<evidence type="ECO:0000259" key="8">
    <source>
        <dbReference type="PROSITE" id="PS50908"/>
    </source>
</evidence>
<dbReference type="GO" id="GO:0140469">
    <property type="term" value="P:GCN2-mediated signaling"/>
    <property type="evidence" value="ECO:0000318"/>
    <property type="project" value="GO_Central"/>
</dbReference>
<evidence type="ECO:0000256" key="5">
    <source>
        <dbReference type="ARBA" id="ARBA00022845"/>
    </source>
</evidence>
<proteinExistence type="inferred from homology"/>
<feature type="domain" description="RWD" evidence="8">
    <location>
        <begin position="7"/>
        <end position="130"/>
    </location>
</feature>
<dbReference type="RefSeq" id="XP_003288357.1">
    <property type="nucleotide sequence ID" value="XM_003288309.1"/>
</dbReference>
<dbReference type="PANTHER" id="PTHR16301:SF25">
    <property type="entry name" value="PROTEIN IMPACT"/>
    <property type="match status" value="1"/>
</dbReference>
<keyword evidence="3" id="KW-0963">Cytoplasm</keyword>
<dbReference type="Proteomes" id="UP000001064">
    <property type="component" value="Unassembled WGS sequence"/>
</dbReference>
<accession>F0ZLS0</accession>
<keyword evidence="5" id="KW-0810">Translation regulation</keyword>
<dbReference type="GO" id="GO:0006446">
    <property type="term" value="P:regulation of translational initiation"/>
    <property type="evidence" value="ECO:0000318"/>
    <property type="project" value="GO_Central"/>
</dbReference>
<dbReference type="GeneID" id="10501790"/>
<dbReference type="CDD" id="cd23820">
    <property type="entry name" value="RWD_RNF14"/>
    <property type="match status" value="1"/>
</dbReference>
<keyword evidence="4" id="KW-0678">Repressor</keyword>
<dbReference type="Gene3D" id="3.10.110.10">
    <property type="entry name" value="Ubiquitin Conjugating Enzyme"/>
    <property type="match status" value="1"/>
</dbReference>
<dbReference type="STRING" id="5786.F0ZLS0"/>
<evidence type="ECO:0000256" key="1">
    <source>
        <dbReference type="ARBA" id="ARBA00004496"/>
    </source>
</evidence>
<dbReference type="EMBL" id="GL871071">
    <property type="protein sequence ID" value="EGC35105.1"/>
    <property type="molecule type" value="Genomic_DNA"/>
</dbReference>
<dbReference type="OrthoDB" id="69641at2759"/>
<dbReference type="eggNOG" id="KOG3299">
    <property type="taxonomic scope" value="Eukaryota"/>
</dbReference>
<dbReference type="InterPro" id="IPR006575">
    <property type="entry name" value="RWD_dom"/>
</dbReference>
<dbReference type="Pfam" id="PF05773">
    <property type="entry name" value="RWD"/>
    <property type="match status" value="1"/>
</dbReference>
<keyword evidence="6" id="KW-0346">Stress response</keyword>
<comment type="subcellular location">
    <subcellularLocation>
        <location evidence="1">Cytoplasm</location>
    </subcellularLocation>
</comment>
<dbReference type="SMART" id="SM00591">
    <property type="entry name" value="RWD"/>
    <property type="match status" value="1"/>
</dbReference>
<dbReference type="GO" id="GO:0005737">
    <property type="term" value="C:cytoplasm"/>
    <property type="evidence" value="ECO:0000318"/>
    <property type="project" value="GO_Central"/>
</dbReference>
<evidence type="ECO:0000256" key="3">
    <source>
        <dbReference type="ARBA" id="ARBA00022490"/>
    </source>
</evidence>
<reference evidence="10" key="1">
    <citation type="journal article" date="2011" name="Genome Biol.">
        <title>Comparative genomics of the social amoebae Dictyostelium discoideum and Dictyostelium purpureum.</title>
        <authorList>
            <consortium name="US DOE Joint Genome Institute (JGI-PGF)"/>
            <person name="Sucgang R."/>
            <person name="Kuo A."/>
            <person name="Tian X."/>
            <person name="Salerno W."/>
            <person name="Parikh A."/>
            <person name="Feasley C.L."/>
            <person name="Dalin E."/>
            <person name="Tu H."/>
            <person name="Huang E."/>
            <person name="Barry K."/>
            <person name="Lindquist E."/>
            <person name="Shapiro H."/>
            <person name="Bruce D."/>
            <person name="Schmutz J."/>
            <person name="Salamov A."/>
            <person name="Fey P."/>
            <person name="Gaudet P."/>
            <person name="Anjard C."/>
            <person name="Babu M.M."/>
            <person name="Basu S."/>
            <person name="Bushmanova Y."/>
            <person name="van der Wel H."/>
            <person name="Katoh-Kurasawa M."/>
            <person name="Dinh C."/>
            <person name="Coutinho P.M."/>
            <person name="Saito T."/>
            <person name="Elias M."/>
            <person name="Schaap P."/>
            <person name="Kay R.R."/>
            <person name="Henrissat B."/>
            <person name="Eichinger L."/>
            <person name="Rivero F."/>
            <person name="Putnam N.H."/>
            <person name="West C.M."/>
            <person name="Loomis W.F."/>
            <person name="Chisholm R.L."/>
            <person name="Shaulsky G."/>
            <person name="Strassmann J.E."/>
            <person name="Queller D.C."/>
            <person name="Kuspa A."/>
            <person name="Grigoriev I.V."/>
        </authorList>
    </citation>
    <scope>NUCLEOTIDE SEQUENCE [LARGE SCALE GENOMIC DNA]</scope>
    <source>
        <strain evidence="10">QSDP1</strain>
    </source>
</reference>
<dbReference type="SUPFAM" id="SSF54211">
    <property type="entry name" value="Ribosomal protein S5 domain 2-like"/>
    <property type="match status" value="1"/>
</dbReference>
<protein>
    <recommendedName>
        <fullName evidence="8">RWD domain-containing protein</fullName>
    </recommendedName>
</protein>
<dbReference type="InParanoid" id="F0ZLS0"/>
<dbReference type="KEGG" id="dpp:DICPUDRAFT_33913"/>
<dbReference type="OMA" id="FRHICNL"/>
<name>F0ZLS0_DICPU</name>